<organism evidence="5 6">
    <name type="scientific">Actinomadura namibiensis</name>
    <dbReference type="NCBI Taxonomy" id="182080"/>
    <lineage>
        <taxon>Bacteria</taxon>
        <taxon>Bacillati</taxon>
        <taxon>Actinomycetota</taxon>
        <taxon>Actinomycetes</taxon>
        <taxon>Streptosporangiales</taxon>
        <taxon>Thermomonosporaceae</taxon>
        <taxon>Actinomadura</taxon>
    </lineage>
</organism>
<dbReference type="InterPro" id="IPR003593">
    <property type="entry name" value="AAA+_ATPase"/>
</dbReference>
<dbReference type="AlphaFoldDB" id="A0A7W3QRI5"/>
<sequence length="1157" mass="126001">MRLPEHLELLVTDEPYFDLYAHGPWRIPDGLYDEIRARIDKLITDPRASELTTDAHPLLSSPANLVLGDLTLVVDFLYGGSALYSGSHSLLYYQFFNRYLREPEDPVRPAGSWGVATGAFRPLEWLEEAPDKELALALARESLDVLEGLEPFERRRQALIRLYDDPPPDLDIDAPLEDQRRTWLAHASDGIVADLPELAGPIGYLEWIVGGLLPVHERLAATARNDESVPELLVHLVAQAGLEHVPAELGVVLGEDRYGDLLERFDAGRQSFNADTWYNRTRSWLSRALVAGEADACRGWLDMAARFTGALQGLPHDARSPELDWIPVAAFQTDLRRLFTPRRAIVNPLAADVARAAPRTRRSRAVEPGAGIVGQPEVTAALQRIAADQGRPVRLMIVGPDGTGKRDAAQQIAQLLEERLISSPPLWLSADFFAGKDIAAATLHLYNDARDSAGSRLLVIDGLDELARDPRGGEAVLEELHRALDVQDTLHVVALCEPGGDERVREVNPALMLRLEVARTRPFTAEGHAELFARALRDRGARAHKHALTAAGKLLATAPAVRNLRNARLAHLLAEQVVETVRERTEPGSELVVKRADIPATFDVAGAPGDPMADLSALTGLHTVKQEIELVVAAARAEKLRRDAGLATVSPSRHLIFTGNPGTGKTEVARLLARFYKGLGVLSSGHLVEVSRSHLVGQYLGETAAKTRAVVRRAVGGVLFIDEAYALAQSDLDEDYGAEAIAELVKLMEDHRDDLVVIAAGYDKEMRRFITANPGLASRFPTTIRFPDYTDAELIEIFASMTAKTGLAPDDAARAKLSDLLRRAPRGRAFGNARLMRNLAERATALQARRLSAVKKPSEAELTTLAAPDIPDSLTGAIRTAVPTDPITTLDALVGLREIKAEVHRLVAEARTAELRRTAGQPAVSPTRHMVFTGAPGTAKTTVARLIAAVYADLGLLSSGHLVEVGRADLVGPYLGQTAPKVQAVVEQAIGGVLFIDEAYSLMGDAYGQEAVATLVKLMEEYRGDLLVIAAGYEREMAAFLSANPGLESRFPKRLRFPDYSDAELVEIFSHLATSEGFTLAPDLPPALRALLRTTSRGPTFGNGRLMRNLLDTTIATQAQRLTRPDTNPTPDEVMTLTAEDLPRTLDKATRSPGHYL</sequence>
<dbReference type="Pfam" id="PF00004">
    <property type="entry name" value="AAA"/>
    <property type="match status" value="2"/>
</dbReference>
<protein>
    <submittedName>
        <fullName evidence="5">SpoVK/Ycf46/Vps4 family AAA+-type ATPase</fullName>
    </submittedName>
</protein>
<feature type="domain" description="AAA+ ATPase" evidence="4">
    <location>
        <begin position="651"/>
        <end position="790"/>
    </location>
</feature>
<dbReference type="PANTHER" id="PTHR43392">
    <property type="entry name" value="AAA-TYPE ATPASE FAMILY PROTEIN / ANKYRIN REPEAT FAMILY PROTEIN"/>
    <property type="match status" value="1"/>
</dbReference>
<comment type="caution">
    <text evidence="5">The sequence shown here is derived from an EMBL/GenBank/DDBJ whole genome shotgun (WGS) entry which is preliminary data.</text>
</comment>
<dbReference type="InterPro" id="IPR050773">
    <property type="entry name" value="CbxX/CfxQ_RuBisCO_ESX"/>
</dbReference>
<evidence type="ECO:0000256" key="1">
    <source>
        <dbReference type="ARBA" id="ARBA00010378"/>
    </source>
</evidence>
<keyword evidence="2" id="KW-0547">Nucleotide-binding</keyword>
<dbReference type="Proteomes" id="UP000572680">
    <property type="component" value="Unassembled WGS sequence"/>
</dbReference>
<dbReference type="CDD" id="cd00009">
    <property type="entry name" value="AAA"/>
    <property type="match status" value="2"/>
</dbReference>
<feature type="domain" description="AAA+ ATPase" evidence="4">
    <location>
        <begin position="926"/>
        <end position="1061"/>
    </location>
</feature>
<keyword evidence="3" id="KW-0067">ATP-binding</keyword>
<evidence type="ECO:0000256" key="2">
    <source>
        <dbReference type="ARBA" id="ARBA00022741"/>
    </source>
</evidence>
<dbReference type="InterPro" id="IPR003959">
    <property type="entry name" value="ATPase_AAA_core"/>
</dbReference>
<name>A0A7W3QRI5_ACTNM</name>
<dbReference type="GO" id="GO:0005524">
    <property type="term" value="F:ATP binding"/>
    <property type="evidence" value="ECO:0007669"/>
    <property type="project" value="UniProtKB-KW"/>
</dbReference>
<dbReference type="PANTHER" id="PTHR43392:SF2">
    <property type="entry name" value="AAA-TYPE ATPASE FAMILY PROTEIN _ ANKYRIN REPEAT FAMILY PROTEIN"/>
    <property type="match status" value="1"/>
</dbReference>
<evidence type="ECO:0000313" key="5">
    <source>
        <dbReference type="EMBL" id="MBA8956652.1"/>
    </source>
</evidence>
<dbReference type="Pfam" id="PF17866">
    <property type="entry name" value="AAA_lid_6"/>
    <property type="match status" value="2"/>
</dbReference>
<dbReference type="SUPFAM" id="SSF52540">
    <property type="entry name" value="P-loop containing nucleoside triphosphate hydrolases"/>
    <property type="match status" value="3"/>
</dbReference>
<dbReference type="PRINTS" id="PR00819">
    <property type="entry name" value="CBXCFQXSUPER"/>
</dbReference>
<evidence type="ECO:0000259" key="4">
    <source>
        <dbReference type="SMART" id="SM00382"/>
    </source>
</evidence>
<dbReference type="EMBL" id="JACJIA010000017">
    <property type="protein sequence ID" value="MBA8956652.1"/>
    <property type="molecule type" value="Genomic_DNA"/>
</dbReference>
<dbReference type="InterPro" id="IPR027417">
    <property type="entry name" value="P-loop_NTPase"/>
</dbReference>
<dbReference type="InterPro" id="IPR041627">
    <property type="entry name" value="AAA_lid_6"/>
</dbReference>
<dbReference type="GO" id="GO:0016887">
    <property type="term" value="F:ATP hydrolysis activity"/>
    <property type="evidence" value="ECO:0007669"/>
    <property type="project" value="InterPro"/>
</dbReference>
<comment type="similarity">
    <text evidence="1">Belongs to the CbxX/CfxQ family.</text>
</comment>
<accession>A0A7W3QRI5</accession>
<evidence type="ECO:0000313" key="6">
    <source>
        <dbReference type="Proteomes" id="UP000572680"/>
    </source>
</evidence>
<dbReference type="SMART" id="SM00382">
    <property type="entry name" value="AAA"/>
    <property type="match status" value="3"/>
</dbReference>
<feature type="domain" description="AAA+ ATPase" evidence="4">
    <location>
        <begin position="391"/>
        <end position="523"/>
    </location>
</feature>
<evidence type="ECO:0000256" key="3">
    <source>
        <dbReference type="ARBA" id="ARBA00022840"/>
    </source>
</evidence>
<dbReference type="RefSeq" id="WP_182848550.1">
    <property type="nucleotide sequence ID" value="NZ_BAAALP010000065.1"/>
</dbReference>
<dbReference type="Gene3D" id="3.40.50.300">
    <property type="entry name" value="P-loop containing nucleotide triphosphate hydrolases"/>
    <property type="match status" value="3"/>
</dbReference>
<dbReference type="Gene3D" id="1.10.8.60">
    <property type="match status" value="2"/>
</dbReference>
<gene>
    <name evidence="5" type="ORF">HNR61_008341</name>
</gene>
<keyword evidence="6" id="KW-1185">Reference proteome</keyword>
<proteinExistence type="inferred from homology"/>
<reference evidence="5 6" key="1">
    <citation type="submission" date="2020-08" db="EMBL/GenBank/DDBJ databases">
        <title>Genomic Encyclopedia of Type Strains, Phase IV (KMG-IV): sequencing the most valuable type-strain genomes for metagenomic binning, comparative biology and taxonomic classification.</title>
        <authorList>
            <person name="Goeker M."/>
        </authorList>
    </citation>
    <scope>NUCLEOTIDE SEQUENCE [LARGE SCALE GENOMIC DNA]</scope>
    <source>
        <strain evidence="5 6">DSM 44197</strain>
    </source>
</reference>
<dbReference type="InterPro" id="IPR000641">
    <property type="entry name" value="CbxX/CfxQ"/>
</dbReference>
<dbReference type="FunFam" id="3.40.50.300:FF:000216">
    <property type="entry name" value="Type VII secretion ATPase EccA"/>
    <property type="match status" value="2"/>
</dbReference>